<keyword evidence="4" id="KW-0812">Transmembrane</keyword>
<dbReference type="GO" id="GO:0140664">
    <property type="term" value="F:ATP-dependent DNA damage sensor activity"/>
    <property type="evidence" value="ECO:0007669"/>
    <property type="project" value="InterPro"/>
</dbReference>
<dbReference type="SUPFAM" id="SSF52540">
    <property type="entry name" value="P-loop containing nucleoside triphosphate hydrolases"/>
    <property type="match status" value="1"/>
</dbReference>
<feature type="transmembrane region" description="Helical" evidence="4">
    <location>
        <begin position="239"/>
        <end position="258"/>
    </location>
</feature>
<organism evidence="6 7">
    <name type="scientific">Bacteroides muris</name>
    <name type="common">ex Afrizal et al. 2022</name>
    <dbReference type="NCBI Taxonomy" id="2516960"/>
    <lineage>
        <taxon>Bacteria</taxon>
        <taxon>Pseudomonadati</taxon>
        <taxon>Bacteroidota</taxon>
        <taxon>Bacteroidia</taxon>
        <taxon>Bacteroidales</taxon>
        <taxon>Bacteroidaceae</taxon>
        <taxon>Bacteroides</taxon>
    </lineage>
</organism>
<dbReference type="GO" id="GO:0005524">
    <property type="term" value="F:ATP binding"/>
    <property type="evidence" value="ECO:0007669"/>
    <property type="project" value="UniProtKB-KW"/>
</dbReference>
<evidence type="ECO:0000256" key="1">
    <source>
        <dbReference type="ARBA" id="ARBA00022741"/>
    </source>
</evidence>
<accession>A0A4S2AXS3</accession>
<evidence type="ECO:0000313" key="7">
    <source>
        <dbReference type="Proteomes" id="UP000310532"/>
    </source>
</evidence>
<name>A0A4S2AXS3_9BACE</name>
<dbReference type="InterPro" id="IPR027417">
    <property type="entry name" value="P-loop_NTPase"/>
</dbReference>
<dbReference type="SUPFAM" id="SSF48334">
    <property type="entry name" value="DNA repair protein MutS, domain III"/>
    <property type="match status" value="1"/>
</dbReference>
<evidence type="ECO:0000313" key="6">
    <source>
        <dbReference type="EMBL" id="TGY06143.1"/>
    </source>
</evidence>
<sequence length="637" mass="71999">MNTIDKISAAYRNTAEEARQELNKVQQKIYRIGTLRLLLFVAGAAGIIYFRSESWGILAGIALVTLLPFLSLMKYHNRLFHRKDYLEKKMEINEQELAALDYDTSSFDDGEAYVDPAHLYTYDLDVFGPHSLFQYINRTCTQPGKHRLALWLGKHLERKEEIIRRQEAVGELAPELKFRQRFRILGLLYKGKAADETELCHWAESPCIFRSRKLLRLLPVLVAGTNLICLALAMTGMLPASICGIIWTCFVIAGFGFTGKVTKMQALYGKKLQILSTYAALLHLMEKQPAQAALLKEIKQQIGGEKRKASHSISRLNKLMDELDQRNNVFMYVILNGLFFWELRQIMRIEAWKEQYAAELPGWLDAIGQMDALNSLATFAYNHPDYIYPSILQTEANAGVEGDVETQAGTKVNAKADSATCQSNPLPSPFRLRAEALGHPLMNRDRCVHNDINMAKRPFFIIITGANMAGKSTYLRTVGINYLLGCIGAPVCARQMEICPARLVTSLRTSDSLNDNESYFFAELKRLKLIIDKLQAGEELFIILDEILKGTNSMDKQKGSFALIKQFMTLQANGIIATHDLLLGTLIDLFPDDIRNYRFEADITDNELTFSYRLRPGVAQNMNACFLMKKMGIAVAD</sequence>
<dbReference type="InterPro" id="IPR045076">
    <property type="entry name" value="MutS"/>
</dbReference>
<dbReference type="AlphaFoldDB" id="A0A4S2AXS3"/>
<dbReference type="Proteomes" id="UP000310532">
    <property type="component" value="Unassembled WGS sequence"/>
</dbReference>
<keyword evidence="4" id="KW-0472">Membrane</keyword>
<dbReference type="GO" id="GO:0006298">
    <property type="term" value="P:mismatch repair"/>
    <property type="evidence" value="ECO:0007669"/>
    <property type="project" value="InterPro"/>
</dbReference>
<feature type="domain" description="DNA mismatch repair proteins mutS family" evidence="5">
    <location>
        <begin position="458"/>
        <end position="637"/>
    </location>
</feature>
<gene>
    <name evidence="6" type="ORF">E5355_10105</name>
</gene>
<dbReference type="SMART" id="SM00534">
    <property type="entry name" value="MUTSac"/>
    <property type="match status" value="1"/>
</dbReference>
<dbReference type="Gene3D" id="3.40.50.300">
    <property type="entry name" value="P-loop containing nucleotide triphosphate hydrolases"/>
    <property type="match status" value="1"/>
</dbReference>
<evidence type="ECO:0000259" key="5">
    <source>
        <dbReference type="SMART" id="SM00534"/>
    </source>
</evidence>
<dbReference type="PANTHER" id="PTHR11361:SF99">
    <property type="entry name" value="DNA MISMATCH REPAIR PROTEIN"/>
    <property type="match status" value="1"/>
</dbReference>
<evidence type="ECO:0000256" key="4">
    <source>
        <dbReference type="SAM" id="Phobius"/>
    </source>
</evidence>
<dbReference type="FunFam" id="3.40.50.300:FF:001552">
    <property type="entry name" value="Mismatch repair ATPase (MutS family)"/>
    <property type="match status" value="1"/>
</dbReference>
<feature type="transmembrane region" description="Helical" evidence="4">
    <location>
        <begin position="29"/>
        <end position="49"/>
    </location>
</feature>
<dbReference type="RefSeq" id="WP_136010257.1">
    <property type="nucleotide sequence ID" value="NZ_SRYZ01000019.1"/>
</dbReference>
<dbReference type="GO" id="GO:0005829">
    <property type="term" value="C:cytosol"/>
    <property type="evidence" value="ECO:0007669"/>
    <property type="project" value="TreeGrafter"/>
</dbReference>
<comment type="caution">
    <text evidence="6">The sequence shown here is derived from an EMBL/GenBank/DDBJ whole genome shotgun (WGS) entry which is preliminary data.</text>
</comment>
<reference evidence="6 7" key="1">
    <citation type="submission" date="2019-04" db="EMBL/GenBank/DDBJ databases">
        <title>Microbes associate with the intestines of laboratory mice.</title>
        <authorList>
            <person name="Navarre W."/>
            <person name="Wong E."/>
            <person name="Huang K."/>
            <person name="Tropini C."/>
            <person name="Ng K."/>
            <person name="Yu B."/>
        </authorList>
    </citation>
    <scope>NUCLEOTIDE SEQUENCE [LARGE SCALE GENOMIC DNA]</scope>
    <source>
        <strain evidence="6 7">NM69_E16B</strain>
    </source>
</reference>
<dbReference type="CDD" id="cd03283">
    <property type="entry name" value="ABC_MutS-like"/>
    <property type="match status" value="1"/>
</dbReference>
<dbReference type="InterPro" id="IPR000432">
    <property type="entry name" value="DNA_mismatch_repair_MutS_C"/>
</dbReference>
<dbReference type="InterPro" id="IPR036187">
    <property type="entry name" value="DNA_mismatch_repair_MutS_sf"/>
</dbReference>
<keyword evidence="7" id="KW-1185">Reference proteome</keyword>
<proteinExistence type="predicted"/>
<evidence type="ECO:0000256" key="2">
    <source>
        <dbReference type="ARBA" id="ARBA00022840"/>
    </source>
</evidence>
<feature type="transmembrane region" description="Helical" evidence="4">
    <location>
        <begin position="55"/>
        <end position="73"/>
    </location>
</feature>
<dbReference type="GO" id="GO:0030983">
    <property type="term" value="F:mismatched DNA binding"/>
    <property type="evidence" value="ECO:0007669"/>
    <property type="project" value="InterPro"/>
</dbReference>
<dbReference type="Pfam" id="PF00488">
    <property type="entry name" value="MutS_V"/>
    <property type="match status" value="1"/>
</dbReference>
<dbReference type="PANTHER" id="PTHR11361">
    <property type="entry name" value="DNA MISMATCH REPAIR PROTEIN MUTS FAMILY MEMBER"/>
    <property type="match status" value="1"/>
</dbReference>
<protein>
    <recommendedName>
        <fullName evidence="5">DNA mismatch repair proteins mutS family domain-containing protein</fullName>
    </recommendedName>
</protein>
<keyword evidence="4" id="KW-1133">Transmembrane helix</keyword>
<evidence type="ECO:0000256" key="3">
    <source>
        <dbReference type="ARBA" id="ARBA00023125"/>
    </source>
</evidence>
<keyword evidence="1" id="KW-0547">Nucleotide-binding</keyword>
<dbReference type="Gene3D" id="1.10.1420.10">
    <property type="match status" value="1"/>
</dbReference>
<dbReference type="EMBL" id="SRYZ01000019">
    <property type="protein sequence ID" value="TGY06143.1"/>
    <property type="molecule type" value="Genomic_DNA"/>
</dbReference>
<keyword evidence="2" id="KW-0067">ATP-binding</keyword>
<feature type="transmembrane region" description="Helical" evidence="4">
    <location>
        <begin position="214"/>
        <end position="233"/>
    </location>
</feature>
<keyword evidence="3" id="KW-0238">DNA-binding</keyword>